<name>A0A7S3B9J2_9EUKA</name>
<sequence>MAVPEDRLKLDGYPGTGEIGSLRLVLYPSTWRFFMMGLHVPMLVEGAWPTATQVMQRGFILREKTRDELAALLDVGCPPSDFAEWCPLFREALISRHWPTPCVNVVSPAIELGSLEAPALQEGVFAGVDTAAMAEPTSCADVHNNAFVDSEDFPTHANNQLGLRKLLSRIAKDLAALPTQIAAQYWRQIVTSAGWECSCARQKETRVSPTRQAGVHGWRRAIDPATGRPYYYNTATGKSQWQRPSITPQQAAQTVQQQPSVTPQQVAQSVQQRTSTTPQRVAQAVQQQQQRRLRPQEVSEEAAGARSIGVAEAPLGAAAEVAVDARVVEESEESEEKMLSESALASEMEVEAEVDERDETEVGEELEAVTEADDDVEMEEVEEEALEA</sequence>
<proteinExistence type="predicted"/>
<dbReference type="EMBL" id="HBHX01047574">
    <property type="protein sequence ID" value="CAE0126922.1"/>
    <property type="molecule type" value="Transcribed_RNA"/>
</dbReference>
<protein>
    <recommendedName>
        <fullName evidence="2">WW domain-containing protein</fullName>
    </recommendedName>
</protein>
<feature type="compositionally biased region" description="Acidic residues" evidence="1">
    <location>
        <begin position="348"/>
        <end position="388"/>
    </location>
</feature>
<feature type="region of interest" description="Disordered" evidence="1">
    <location>
        <begin position="326"/>
        <end position="388"/>
    </location>
</feature>
<dbReference type="PROSITE" id="PS01159">
    <property type="entry name" value="WW_DOMAIN_1"/>
    <property type="match status" value="1"/>
</dbReference>
<accession>A0A7S3B9J2</accession>
<evidence type="ECO:0000256" key="1">
    <source>
        <dbReference type="SAM" id="MobiDB-lite"/>
    </source>
</evidence>
<reference evidence="3" key="1">
    <citation type="submission" date="2021-01" db="EMBL/GenBank/DDBJ databases">
        <authorList>
            <person name="Corre E."/>
            <person name="Pelletier E."/>
            <person name="Niang G."/>
            <person name="Scheremetjew M."/>
            <person name="Finn R."/>
            <person name="Kale V."/>
            <person name="Holt S."/>
            <person name="Cochrane G."/>
            <person name="Meng A."/>
            <person name="Brown T."/>
            <person name="Cohen L."/>
        </authorList>
    </citation>
    <scope>NUCLEOTIDE SEQUENCE</scope>
    <source>
        <strain evidence="3">CCMP281</strain>
    </source>
</reference>
<dbReference type="Gene3D" id="2.20.70.10">
    <property type="match status" value="1"/>
</dbReference>
<feature type="domain" description="WW" evidence="2">
    <location>
        <begin position="217"/>
        <end position="246"/>
    </location>
</feature>
<organism evidence="3">
    <name type="scientific">Haptolina ericina</name>
    <dbReference type="NCBI Taxonomy" id="156174"/>
    <lineage>
        <taxon>Eukaryota</taxon>
        <taxon>Haptista</taxon>
        <taxon>Haptophyta</taxon>
        <taxon>Prymnesiophyceae</taxon>
        <taxon>Prymnesiales</taxon>
        <taxon>Prymnesiaceae</taxon>
        <taxon>Haptolina</taxon>
    </lineage>
</organism>
<dbReference type="PROSITE" id="PS50020">
    <property type="entry name" value="WW_DOMAIN_2"/>
    <property type="match status" value="1"/>
</dbReference>
<dbReference type="CDD" id="cd00201">
    <property type="entry name" value="WW"/>
    <property type="match status" value="1"/>
</dbReference>
<dbReference type="AlphaFoldDB" id="A0A7S3B9J2"/>
<dbReference type="SUPFAM" id="SSF51045">
    <property type="entry name" value="WW domain"/>
    <property type="match status" value="1"/>
</dbReference>
<dbReference type="Pfam" id="PF00397">
    <property type="entry name" value="WW"/>
    <property type="match status" value="1"/>
</dbReference>
<gene>
    <name evidence="3" type="ORF">HERI1096_LOCUS26338</name>
</gene>
<dbReference type="SMART" id="SM00456">
    <property type="entry name" value="WW"/>
    <property type="match status" value="1"/>
</dbReference>
<dbReference type="InterPro" id="IPR001202">
    <property type="entry name" value="WW_dom"/>
</dbReference>
<dbReference type="InterPro" id="IPR036020">
    <property type="entry name" value="WW_dom_sf"/>
</dbReference>
<evidence type="ECO:0000313" key="3">
    <source>
        <dbReference type="EMBL" id="CAE0126922.1"/>
    </source>
</evidence>
<evidence type="ECO:0000259" key="2">
    <source>
        <dbReference type="PROSITE" id="PS50020"/>
    </source>
</evidence>